<evidence type="ECO:0000256" key="5">
    <source>
        <dbReference type="ARBA" id="ARBA00023204"/>
    </source>
</evidence>
<evidence type="ECO:0000313" key="10">
    <source>
        <dbReference type="Proteomes" id="UP000198806"/>
    </source>
</evidence>
<dbReference type="Gene3D" id="1.20.1440.120">
    <property type="entry name" value="Recombination protein O, C-terminal domain"/>
    <property type="match status" value="1"/>
</dbReference>
<dbReference type="GO" id="GO:0006302">
    <property type="term" value="P:double-strand break repair"/>
    <property type="evidence" value="ECO:0007669"/>
    <property type="project" value="TreeGrafter"/>
</dbReference>
<dbReference type="InterPro" id="IPR022572">
    <property type="entry name" value="DNA_rep/recomb_RecO_N"/>
</dbReference>
<evidence type="ECO:0000259" key="8">
    <source>
        <dbReference type="Pfam" id="PF11967"/>
    </source>
</evidence>
<dbReference type="InterPro" id="IPR012340">
    <property type="entry name" value="NA-bd_OB-fold"/>
</dbReference>
<keyword evidence="5 7" id="KW-0234">DNA repair</keyword>
<protein>
    <recommendedName>
        <fullName evidence="2 7">DNA repair protein RecO</fullName>
    </recommendedName>
    <alternativeName>
        <fullName evidence="6 7">Recombination protein O</fullName>
    </alternativeName>
</protein>
<comment type="similarity">
    <text evidence="1 7">Belongs to the RecO family.</text>
</comment>
<dbReference type="HAMAP" id="MF_00201">
    <property type="entry name" value="RecO"/>
    <property type="match status" value="1"/>
</dbReference>
<evidence type="ECO:0000256" key="4">
    <source>
        <dbReference type="ARBA" id="ARBA00023172"/>
    </source>
</evidence>
<reference evidence="9 10" key="1">
    <citation type="submission" date="2016-10" db="EMBL/GenBank/DDBJ databases">
        <authorList>
            <person name="de Groot N.N."/>
        </authorList>
    </citation>
    <scope>NUCLEOTIDE SEQUENCE [LARGE SCALE GENOMIC DNA]</scope>
    <source>
        <strain evidence="9 10">DSM 1283</strain>
    </source>
</reference>
<evidence type="ECO:0000256" key="3">
    <source>
        <dbReference type="ARBA" id="ARBA00022763"/>
    </source>
</evidence>
<proteinExistence type="inferred from homology"/>
<dbReference type="NCBIfam" id="TIGR00613">
    <property type="entry name" value="reco"/>
    <property type="match status" value="1"/>
</dbReference>
<dbReference type="Pfam" id="PF11967">
    <property type="entry name" value="RecO_N"/>
    <property type="match status" value="1"/>
</dbReference>
<evidence type="ECO:0000256" key="2">
    <source>
        <dbReference type="ARBA" id="ARBA00021310"/>
    </source>
</evidence>
<dbReference type="Gene3D" id="2.40.50.140">
    <property type="entry name" value="Nucleic acid-binding proteins"/>
    <property type="match status" value="1"/>
</dbReference>
<dbReference type="GO" id="GO:0006310">
    <property type="term" value="P:DNA recombination"/>
    <property type="evidence" value="ECO:0007669"/>
    <property type="project" value="UniProtKB-UniRule"/>
</dbReference>
<dbReference type="AlphaFoldDB" id="A0A1I5DB41"/>
<keyword evidence="4 7" id="KW-0233">DNA recombination</keyword>
<dbReference type="Pfam" id="PF02565">
    <property type="entry name" value="RecO_C"/>
    <property type="match status" value="1"/>
</dbReference>
<name>A0A1I5DB41_9FIRM</name>
<evidence type="ECO:0000256" key="1">
    <source>
        <dbReference type="ARBA" id="ARBA00007452"/>
    </source>
</evidence>
<dbReference type="PANTHER" id="PTHR33991:SF1">
    <property type="entry name" value="DNA REPAIR PROTEIN RECO"/>
    <property type="match status" value="1"/>
</dbReference>
<comment type="function">
    <text evidence="7">Involved in DNA repair and RecF pathway recombination.</text>
</comment>
<feature type="domain" description="DNA replication/recombination mediator RecO N-terminal" evidence="8">
    <location>
        <begin position="7"/>
        <end position="78"/>
    </location>
</feature>
<dbReference type="PANTHER" id="PTHR33991">
    <property type="entry name" value="DNA REPAIR PROTEIN RECO"/>
    <property type="match status" value="1"/>
</dbReference>
<organism evidence="9 10">
    <name type="scientific">Anaerocolumna aminovalerica</name>
    <dbReference type="NCBI Taxonomy" id="1527"/>
    <lineage>
        <taxon>Bacteria</taxon>
        <taxon>Bacillati</taxon>
        <taxon>Bacillota</taxon>
        <taxon>Clostridia</taxon>
        <taxon>Lachnospirales</taxon>
        <taxon>Lachnospiraceae</taxon>
        <taxon>Anaerocolumna</taxon>
    </lineage>
</organism>
<dbReference type="STRING" id="1527.SAMN04489757_105112"/>
<sequence>MMATPMIGMVLSAMPIGDYDKRLVILTKERGKITAFAKGARKPSSAFLACSQPFSFGEFSLYEGRTSYNLISVNISNYFETLRNDIEAAYFGIYFCELADYFTHENEDGTEILKLLYQSLRALTMESIGKSLVRYIFELKILVIHGVAPQVFQCVKCGKEEDYYFFNSKEGGLICKDCRHGEILGKNIRLSSSAIYTMQYIITSSIEKLYTFTVSNEVLEELKQCMNSYKEYYIDKKMKSLEILEKLF</sequence>
<dbReference type="GO" id="GO:0043590">
    <property type="term" value="C:bacterial nucleoid"/>
    <property type="evidence" value="ECO:0007669"/>
    <property type="project" value="TreeGrafter"/>
</dbReference>
<dbReference type="EMBL" id="FOWD01000005">
    <property type="protein sequence ID" value="SFN96488.1"/>
    <property type="molecule type" value="Genomic_DNA"/>
</dbReference>
<gene>
    <name evidence="7" type="primary">recO</name>
    <name evidence="9" type="ORF">SAMN04489757_105112</name>
</gene>
<keyword evidence="3 7" id="KW-0227">DNA damage</keyword>
<evidence type="ECO:0000313" key="9">
    <source>
        <dbReference type="EMBL" id="SFN96488.1"/>
    </source>
</evidence>
<dbReference type="SUPFAM" id="SSF57863">
    <property type="entry name" value="ArfGap/RecO-like zinc finger"/>
    <property type="match status" value="1"/>
</dbReference>
<accession>A0A1I5DB41</accession>
<keyword evidence="10" id="KW-1185">Reference proteome</keyword>
<dbReference type="InterPro" id="IPR042242">
    <property type="entry name" value="RecO_C"/>
</dbReference>
<dbReference type="InterPro" id="IPR003717">
    <property type="entry name" value="RecO"/>
</dbReference>
<evidence type="ECO:0000256" key="7">
    <source>
        <dbReference type="HAMAP-Rule" id="MF_00201"/>
    </source>
</evidence>
<evidence type="ECO:0000256" key="6">
    <source>
        <dbReference type="ARBA" id="ARBA00033409"/>
    </source>
</evidence>
<dbReference type="InterPro" id="IPR037278">
    <property type="entry name" value="ARFGAP/RecO"/>
</dbReference>
<dbReference type="SUPFAM" id="SSF50249">
    <property type="entry name" value="Nucleic acid-binding proteins"/>
    <property type="match status" value="1"/>
</dbReference>
<dbReference type="Proteomes" id="UP000198806">
    <property type="component" value="Unassembled WGS sequence"/>
</dbReference>